<feature type="domain" description="SnoaL-like" evidence="2">
    <location>
        <begin position="11"/>
        <end position="115"/>
    </location>
</feature>
<comment type="similarity">
    <text evidence="1">Belongs to the enoyl-CoA hydratase/isomerase family.</text>
</comment>
<dbReference type="InterPro" id="IPR032710">
    <property type="entry name" value="NTF2-like_dom_sf"/>
</dbReference>
<dbReference type="SUPFAM" id="SSF52096">
    <property type="entry name" value="ClpP/crotonase"/>
    <property type="match status" value="1"/>
</dbReference>
<comment type="caution">
    <text evidence="3">The sequence shown here is derived from an EMBL/GenBank/DDBJ whole genome shotgun (WGS) entry which is preliminary data.</text>
</comment>
<dbReference type="InterPro" id="IPR001753">
    <property type="entry name" value="Enoyl-CoA_hydra/iso"/>
</dbReference>
<organism evidence="3 4">
    <name type="scientific">Prauserella cavernicola</name>
    <dbReference type="NCBI Taxonomy" id="2800127"/>
    <lineage>
        <taxon>Bacteria</taxon>
        <taxon>Bacillati</taxon>
        <taxon>Actinomycetota</taxon>
        <taxon>Actinomycetes</taxon>
        <taxon>Pseudonocardiales</taxon>
        <taxon>Pseudonocardiaceae</taxon>
        <taxon>Prauserella</taxon>
    </lineage>
</organism>
<dbReference type="Proteomes" id="UP000635245">
    <property type="component" value="Unassembled WGS sequence"/>
</dbReference>
<name>A0A934QVI0_9PSEU</name>
<dbReference type="Pfam" id="PF12680">
    <property type="entry name" value="SnoaL_2"/>
    <property type="match status" value="1"/>
</dbReference>
<accession>A0A934QVI0</accession>
<protein>
    <submittedName>
        <fullName evidence="3">Enoyl-CoA hydratase/isomerase family protein</fullName>
    </submittedName>
</protein>
<dbReference type="InterPro" id="IPR037401">
    <property type="entry name" value="SnoaL-like"/>
</dbReference>
<dbReference type="InterPro" id="IPR014748">
    <property type="entry name" value="Enoyl-CoA_hydra_C"/>
</dbReference>
<dbReference type="GO" id="GO:0003824">
    <property type="term" value="F:catalytic activity"/>
    <property type="evidence" value="ECO:0007669"/>
    <property type="project" value="UniProtKB-ARBA"/>
</dbReference>
<evidence type="ECO:0000259" key="2">
    <source>
        <dbReference type="Pfam" id="PF12680"/>
    </source>
</evidence>
<dbReference type="Pfam" id="PF00378">
    <property type="entry name" value="ECH_1"/>
    <property type="match status" value="1"/>
</dbReference>
<dbReference type="InterPro" id="IPR029045">
    <property type="entry name" value="ClpP/crotonase-like_dom_sf"/>
</dbReference>
<dbReference type="Gene3D" id="3.10.450.50">
    <property type="match status" value="1"/>
</dbReference>
<dbReference type="Gene3D" id="3.90.226.10">
    <property type="entry name" value="2-enoyl-CoA Hydratase, Chain A, domain 1"/>
    <property type="match status" value="1"/>
</dbReference>
<sequence>MDRAAAEKLATELYRALASGDRDGLDRLLHPGFAGHATEGLPLGLGGDYQGPDAMRRQFWGRIARSVVARAEPAEFALLDDGRLFVRGRYTGTARTGAALDAEFVHVLSFADGQVSGLVQLTDSGRWSEALAEPGRDLETVDFTVTDGVGVLRLNRPDVRNAIDQTVADELYEVALRCAADQSLRALLISGSGSTFTVGGDVSVFGGVGADLPAALRRMTTPYHDALRILSELDAPIVTAVHGAVAGGGLGLLYVADLAFAAENTKFATGFAALGLSGDGGNSWFLPRLVGPRRAAQLYFEQRVLDAADAAEWGLVSHVVAGDALEHEAWAAARRLADGPTRAYGEIRRLLRDSWSATLSQQLVAETDAIARAAATADAHGAVAAFLEKKTPTFEGR</sequence>
<keyword evidence="4" id="KW-1185">Reference proteome</keyword>
<dbReference type="PANTHER" id="PTHR43459:SF1">
    <property type="entry name" value="EG:BACN32G11.4 PROTEIN"/>
    <property type="match status" value="1"/>
</dbReference>
<evidence type="ECO:0000313" key="4">
    <source>
        <dbReference type="Proteomes" id="UP000635245"/>
    </source>
</evidence>
<evidence type="ECO:0000256" key="1">
    <source>
        <dbReference type="ARBA" id="ARBA00005254"/>
    </source>
</evidence>
<dbReference type="RefSeq" id="WP_200321786.1">
    <property type="nucleotide sequence ID" value="NZ_JAENJH010000006.1"/>
</dbReference>
<dbReference type="CDD" id="cd06558">
    <property type="entry name" value="crotonase-like"/>
    <property type="match status" value="1"/>
</dbReference>
<proteinExistence type="inferred from homology"/>
<reference evidence="3" key="1">
    <citation type="submission" date="2020-12" db="EMBL/GenBank/DDBJ databases">
        <title>Prauserella sp. ASG 168, a novel actinomycete isolated from cave rock.</title>
        <authorList>
            <person name="Suriyachadkun C."/>
        </authorList>
    </citation>
    <scope>NUCLEOTIDE SEQUENCE</scope>
    <source>
        <strain evidence="3">ASG 168</strain>
    </source>
</reference>
<dbReference type="Gene3D" id="1.10.12.10">
    <property type="entry name" value="Lyase 2-enoyl-coa Hydratase, Chain A, domain 2"/>
    <property type="match status" value="1"/>
</dbReference>
<dbReference type="SUPFAM" id="SSF54427">
    <property type="entry name" value="NTF2-like"/>
    <property type="match status" value="1"/>
</dbReference>
<evidence type="ECO:0000313" key="3">
    <source>
        <dbReference type="EMBL" id="MBK1787305.1"/>
    </source>
</evidence>
<dbReference type="AlphaFoldDB" id="A0A934QVI0"/>
<dbReference type="EMBL" id="JAENJH010000006">
    <property type="protein sequence ID" value="MBK1787305.1"/>
    <property type="molecule type" value="Genomic_DNA"/>
</dbReference>
<dbReference type="PANTHER" id="PTHR43459">
    <property type="entry name" value="ENOYL-COA HYDRATASE"/>
    <property type="match status" value="1"/>
</dbReference>
<gene>
    <name evidence="3" type="ORF">JHE00_23530</name>
</gene>